<dbReference type="PANTHER" id="PTHR13847:SF284">
    <property type="entry name" value="FAD DEPENDENT OXIDOREDUCTASE DOMAIN-CONTAINING PROTEIN"/>
    <property type="match status" value="1"/>
</dbReference>
<comment type="caution">
    <text evidence="3">The sequence shown here is derived from an EMBL/GenBank/DDBJ whole genome shotgun (WGS) entry which is preliminary data.</text>
</comment>
<keyword evidence="4" id="KW-1185">Reference proteome</keyword>
<proteinExistence type="predicted"/>
<feature type="region of interest" description="Disordered" evidence="1">
    <location>
        <begin position="1"/>
        <end position="33"/>
    </location>
</feature>
<dbReference type="SUPFAM" id="SSF51905">
    <property type="entry name" value="FAD/NAD(P)-binding domain"/>
    <property type="match status" value="1"/>
</dbReference>
<dbReference type="OrthoDB" id="429143at2759"/>
<dbReference type="InterPro" id="IPR036188">
    <property type="entry name" value="FAD/NAD-bd_sf"/>
</dbReference>
<dbReference type="Gene3D" id="3.50.50.60">
    <property type="entry name" value="FAD/NAD(P)-binding domain"/>
    <property type="match status" value="1"/>
</dbReference>
<dbReference type="AlphaFoldDB" id="A0A8H3ER97"/>
<evidence type="ECO:0000313" key="3">
    <source>
        <dbReference type="EMBL" id="CAF9910707.1"/>
    </source>
</evidence>
<dbReference type="Pfam" id="PF01266">
    <property type="entry name" value="DAO"/>
    <property type="match status" value="1"/>
</dbReference>
<gene>
    <name evidence="3" type="ORF">HETSPECPRED_010154</name>
</gene>
<reference evidence="3" key="1">
    <citation type="submission" date="2021-03" db="EMBL/GenBank/DDBJ databases">
        <authorList>
            <person name="Tagirdzhanova G."/>
        </authorList>
    </citation>
    <scope>NUCLEOTIDE SEQUENCE</scope>
</reference>
<name>A0A8H3ER97_9LECA</name>
<dbReference type="EMBL" id="CAJPDS010000009">
    <property type="protein sequence ID" value="CAF9910707.1"/>
    <property type="molecule type" value="Genomic_DNA"/>
</dbReference>
<dbReference type="InterPro" id="IPR006076">
    <property type="entry name" value="FAD-dep_OxRdtase"/>
</dbReference>
<dbReference type="Proteomes" id="UP000664521">
    <property type="component" value="Unassembled WGS sequence"/>
</dbReference>
<evidence type="ECO:0000259" key="2">
    <source>
        <dbReference type="Pfam" id="PF01266"/>
    </source>
</evidence>
<evidence type="ECO:0000313" key="4">
    <source>
        <dbReference type="Proteomes" id="UP000664521"/>
    </source>
</evidence>
<evidence type="ECO:0000256" key="1">
    <source>
        <dbReference type="SAM" id="MobiDB-lite"/>
    </source>
</evidence>
<organism evidence="3 4">
    <name type="scientific">Heterodermia speciosa</name>
    <dbReference type="NCBI Taxonomy" id="116794"/>
    <lineage>
        <taxon>Eukaryota</taxon>
        <taxon>Fungi</taxon>
        <taxon>Dikarya</taxon>
        <taxon>Ascomycota</taxon>
        <taxon>Pezizomycotina</taxon>
        <taxon>Lecanoromycetes</taxon>
        <taxon>OSLEUM clade</taxon>
        <taxon>Lecanoromycetidae</taxon>
        <taxon>Caliciales</taxon>
        <taxon>Physciaceae</taxon>
        <taxon>Heterodermia</taxon>
    </lineage>
</organism>
<dbReference type="Gene3D" id="3.30.9.10">
    <property type="entry name" value="D-Amino Acid Oxidase, subunit A, domain 2"/>
    <property type="match status" value="1"/>
</dbReference>
<dbReference type="PANTHER" id="PTHR13847">
    <property type="entry name" value="SARCOSINE DEHYDROGENASE-RELATED"/>
    <property type="match status" value="1"/>
</dbReference>
<accession>A0A8H3ER97</accession>
<sequence>MEERASIPPGLPRSNPTVSYWQDPPAAVSNQRTSPVLPEDVDFVIVGSGITGSTIAHTLLHGEHPPSVLMLEARTACSGATGRNGGHTKHASYRAFLHNLRAHGEEEAARIARFEYRCMEAVHAFARDHHIDCDSWEGDTVDVIYDLGQWNRATAAVDEMRRVLGNDDPAAKYTFWNAGEASDKFLTTDSYGALSYKAGSLSAYKFVIGVLNRSLEKGLNLQTETPVLKVVKNYATDGWTVETTRGSVKAKKVILATNGYSAHLCPALQGIIVPLRGHMTAQRQGSALPSDGLSTTYSFIYDGGYEYMIQRPRGSTFEGDIMIGGGSTALPEAGLCEFGTTDDTIVEPVVLDYLRNSTARYFGQHWGQDHADGRIRQAWTGIMGYSSDGFPLVGELPGERGLYIAASFQGCGMVLSFLTAKALISMVNQLDDDDLRSFPKTFRITKERLGRKFRGRLHAKVPIDLEVKSQQ</sequence>
<feature type="domain" description="FAD dependent oxidoreductase" evidence="2">
    <location>
        <begin position="42"/>
        <end position="424"/>
    </location>
</feature>
<protein>
    <recommendedName>
        <fullName evidence="2">FAD dependent oxidoreductase domain-containing protein</fullName>
    </recommendedName>
</protein>
<dbReference type="GO" id="GO:0005737">
    <property type="term" value="C:cytoplasm"/>
    <property type="evidence" value="ECO:0007669"/>
    <property type="project" value="TreeGrafter"/>
</dbReference>